<dbReference type="EMBL" id="FOZZ01000006">
    <property type="protein sequence ID" value="SFS89031.1"/>
    <property type="molecule type" value="Genomic_DNA"/>
</dbReference>
<evidence type="ECO:0000313" key="2">
    <source>
        <dbReference type="EMBL" id="SFS89031.1"/>
    </source>
</evidence>
<sequence>MKNLFKFGFLGLALTVAFAACGGAETKTEETADSLANEIENTTDSIADSLNNVADSIKAEGDSIADSLKNVQ</sequence>
<dbReference type="RefSeq" id="WP_093365686.1">
    <property type="nucleotide sequence ID" value="NZ_FOZZ01000006.1"/>
</dbReference>
<feature type="signal peptide" evidence="1">
    <location>
        <begin position="1"/>
        <end position="19"/>
    </location>
</feature>
<dbReference type="Proteomes" id="UP000198785">
    <property type="component" value="Unassembled WGS sequence"/>
</dbReference>
<evidence type="ECO:0000256" key="1">
    <source>
        <dbReference type="SAM" id="SignalP"/>
    </source>
</evidence>
<evidence type="ECO:0008006" key="4">
    <source>
        <dbReference type="Google" id="ProtNLM"/>
    </source>
</evidence>
<dbReference type="AlphaFoldDB" id="A0A1I6TIP9"/>
<gene>
    <name evidence="2" type="ORF">SAMN05660206_106171</name>
</gene>
<dbReference type="PROSITE" id="PS51257">
    <property type="entry name" value="PROKAR_LIPOPROTEIN"/>
    <property type="match status" value="1"/>
</dbReference>
<feature type="chain" id="PRO_5011665355" description="Lipoprotein" evidence="1">
    <location>
        <begin position="20"/>
        <end position="72"/>
    </location>
</feature>
<reference evidence="2 3" key="1">
    <citation type="submission" date="2016-10" db="EMBL/GenBank/DDBJ databases">
        <authorList>
            <person name="de Groot N.N."/>
        </authorList>
    </citation>
    <scope>NUCLEOTIDE SEQUENCE [LARGE SCALE GENOMIC DNA]</scope>
    <source>
        <strain evidence="2 3">DSM 22789</strain>
    </source>
</reference>
<organism evidence="2 3">
    <name type="scientific">Sphingobacterium wenxiniae</name>
    <dbReference type="NCBI Taxonomy" id="683125"/>
    <lineage>
        <taxon>Bacteria</taxon>
        <taxon>Pseudomonadati</taxon>
        <taxon>Bacteroidota</taxon>
        <taxon>Sphingobacteriia</taxon>
        <taxon>Sphingobacteriales</taxon>
        <taxon>Sphingobacteriaceae</taxon>
        <taxon>Sphingobacterium</taxon>
    </lineage>
</organism>
<protein>
    <recommendedName>
        <fullName evidence="4">Lipoprotein</fullName>
    </recommendedName>
</protein>
<keyword evidence="1" id="KW-0732">Signal</keyword>
<evidence type="ECO:0000313" key="3">
    <source>
        <dbReference type="Proteomes" id="UP000198785"/>
    </source>
</evidence>
<proteinExistence type="predicted"/>
<dbReference type="Gene3D" id="1.20.120.20">
    <property type="entry name" value="Apolipoprotein"/>
    <property type="match status" value="1"/>
</dbReference>
<keyword evidence="3" id="KW-1185">Reference proteome</keyword>
<accession>A0A1I6TIP9</accession>
<dbReference type="OrthoDB" id="681107at2"/>
<name>A0A1I6TIP9_9SPHI</name>